<dbReference type="RefSeq" id="WP_161817783.1">
    <property type="nucleotide sequence ID" value="NZ_JAACJS010000011.1"/>
</dbReference>
<keyword evidence="1" id="KW-0223">Dioxygenase</keyword>
<dbReference type="PANTHER" id="PTHR31630">
    <property type="entry name" value="PHYTANOYL-COA DIOXYGENASE-RELATED-RELATED"/>
    <property type="match status" value="1"/>
</dbReference>
<dbReference type="Proteomes" id="UP000753802">
    <property type="component" value="Unassembled WGS sequence"/>
</dbReference>
<dbReference type="InterPro" id="IPR008775">
    <property type="entry name" value="Phytyl_CoA_dOase-like"/>
</dbReference>
<dbReference type="Pfam" id="PF05721">
    <property type="entry name" value="PhyH"/>
    <property type="match status" value="1"/>
</dbReference>
<reference evidence="1 2" key="1">
    <citation type="submission" date="2020-01" db="EMBL/GenBank/DDBJ databases">
        <title>Genome analysis.</title>
        <authorList>
            <person name="Wu S."/>
            <person name="Wang G."/>
        </authorList>
    </citation>
    <scope>NUCLEOTIDE SEQUENCE [LARGE SCALE GENOMIC DNA]</scope>
    <source>
        <strain evidence="1 2">SYL130</strain>
    </source>
</reference>
<dbReference type="PANTHER" id="PTHR31630:SF6">
    <property type="entry name" value="PHYTANOYL-COA DIOXYGENASE-RELATED"/>
    <property type="match status" value="1"/>
</dbReference>
<proteinExistence type="predicted"/>
<dbReference type="SUPFAM" id="SSF51197">
    <property type="entry name" value="Clavaminate synthase-like"/>
    <property type="match status" value="1"/>
</dbReference>
<comment type="caution">
    <text evidence="1">The sequence shown here is derived from an EMBL/GenBank/DDBJ whole genome shotgun (WGS) entry which is preliminary data.</text>
</comment>
<keyword evidence="2" id="KW-1185">Reference proteome</keyword>
<name>A0ABW9ZR88_9BACT</name>
<dbReference type="EMBL" id="JAACJS010000011">
    <property type="protein sequence ID" value="NCI49464.1"/>
    <property type="molecule type" value="Genomic_DNA"/>
</dbReference>
<organism evidence="1 2">
    <name type="scientific">Sediminibacterium roseum</name>
    <dbReference type="NCBI Taxonomy" id="1978412"/>
    <lineage>
        <taxon>Bacteria</taxon>
        <taxon>Pseudomonadati</taxon>
        <taxon>Bacteroidota</taxon>
        <taxon>Chitinophagia</taxon>
        <taxon>Chitinophagales</taxon>
        <taxon>Chitinophagaceae</taxon>
        <taxon>Sediminibacterium</taxon>
    </lineage>
</organism>
<evidence type="ECO:0000313" key="1">
    <source>
        <dbReference type="EMBL" id="NCI49464.1"/>
    </source>
</evidence>
<gene>
    <name evidence="1" type="ORF">GWC95_05985</name>
</gene>
<keyword evidence="1" id="KW-0560">Oxidoreductase</keyword>
<protein>
    <submittedName>
        <fullName evidence="1">Phytanoyl-CoA dioxygenase family protein</fullName>
    </submittedName>
</protein>
<accession>A0ABW9ZR88</accession>
<dbReference type="Gene3D" id="2.60.120.620">
    <property type="entry name" value="q2cbj1_9rhob like domain"/>
    <property type="match status" value="1"/>
</dbReference>
<sequence length="344" mass="38490">MNTNLAHIELPGSSELSSLGIMHLKRYLQKSLLNKDNKLPPAIKQDEWATDNILLSALGLEIAQTLSFIFSRQPTLEEMERWIVDTVGPPSQETVQKFNNLVLHGGRPDYRSDDAEEAVLTPADIEHWNTHGYVIARNIVPRAECADAIDAVCTFLGIDQYDPATWYSGQLRVNGIKVDMFHHPALQKIRNSRRIRIAFEQLWKRKDIWLKTDSAGFNPPETAAATYQGHRLHWDAALQTPMPFSTQGILYLADTSDNQGALAVVPGFHAVIGDWLSALPQGADPREQDLEQLGPKKIAANAGDLIIWHHALPHGSTVNNADKPRFVLYINYVPAEAGIHFTRM</sequence>
<evidence type="ECO:0000313" key="2">
    <source>
        <dbReference type="Proteomes" id="UP000753802"/>
    </source>
</evidence>
<dbReference type="GO" id="GO:0051213">
    <property type="term" value="F:dioxygenase activity"/>
    <property type="evidence" value="ECO:0007669"/>
    <property type="project" value="UniProtKB-KW"/>
</dbReference>